<gene>
    <name evidence="1" type="ORF">OM076_25320</name>
</gene>
<name>A0A9X3S2L3_9ACTN</name>
<organism evidence="1 2">
    <name type="scientific">Solirubrobacter ginsenosidimutans</name>
    <dbReference type="NCBI Taxonomy" id="490573"/>
    <lineage>
        <taxon>Bacteria</taxon>
        <taxon>Bacillati</taxon>
        <taxon>Actinomycetota</taxon>
        <taxon>Thermoleophilia</taxon>
        <taxon>Solirubrobacterales</taxon>
        <taxon>Solirubrobacteraceae</taxon>
        <taxon>Solirubrobacter</taxon>
    </lineage>
</organism>
<dbReference type="EMBL" id="JAPDOD010000026">
    <property type="protein sequence ID" value="MDA0163619.1"/>
    <property type="molecule type" value="Genomic_DNA"/>
</dbReference>
<accession>A0A9X3S2L3</accession>
<dbReference type="RefSeq" id="WP_270042864.1">
    <property type="nucleotide sequence ID" value="NZ_JAPDOD010000026.1"/>
</dbReference>
<protein>
    <submittedName>
        <fullName evidence="1">Uncharacterized protein</fullName>
    </submittedName>
</protein>
<proteinExistence type="predicted"/>
<evidence type="ECO:0000313" key="1">
    <source>
        <dbReference type="EMBL" id="MDA0163619.1"/>
    </source>
</evidence>
<dbReference type="AlphaFoldDB" id="A0A9X3S2L3"/>
<sequence>MKRTLKLAAEALKPANLARGLSAARNPPSQAEIDAALAHATPEHRAAYQAQVEHAEAGARLAYEGNRAREEERRALYGPAGVAVYGPELQTPEQLAAQSNGASFRFARVELGRQAKQSARDVLGRSSVREIEDPLQRAHVAAHERAVRDEARAPYNAPERVPVHISRLMTRGKTQLDEVLAYVNGSGLSPDRMFGVYRVPDRISQALTPHSEKGRPVEWDIVHSDPDGTTPPIVATAFAADDHWVAKRVGEPSVLDEELALAYCVGAGIGPEQCAGLARISEFRSIQSGDDHINPVCTLVRGVVALHPPTGRDDFARMRAAAPLYLHPPADVRVEVLNWAAIARAVHTRTLHPPETPSPFPYLPSTPQELLRAYLEIVGLHPQDCYSAQATVDGVHGLSGAHSNTGPKQPCVDGKDRMRAHGCRQLVFVYRDRPEYEQGRARWAAYQHEQLQSRLERGTGARRRIESDELGGMLGKVARAAELIDRLHWDNWFEGAEEDIPRYRYCWPPLS</sequence>
<keyword evidence="2" id="KW-1185">Reference proteome</keyword>
<reference evidence="1" key="1">
    <citation type="submission" date="2022-10" db="EMBL/GenBank/DDBJ databases">
        <title>The WGS of Solirubrobacter ginsenosidimutans DSM 21036.</title>
        <authorList>
            <person name="Jiang Z."/>
        </authorList>
    </citation>
    <scope>NUCLEOTIDE SEQUENCE</scope>
    <source>
        <strain evidence="1">DSM 21036</strain>
    </source>
</reference>
<evidence type="ECO:0000313" key="2">
    <source>
        <dbReference type="Proteomes" id="UP001149140"/>
    </source>
</evidence>
<dbReference type="Proteomes" id="UP001149140">
    <property type="component" value="Unassembled WGS sequence"/>
</dbReference>
<comment type="caution">
    <text evidence="1">The sequence shown here is derived from an EMBL/GenBank/DDBJ whole genome shotgun (WGS) entry which is preliminary data.</text>
</comment>